<dbReference type="InterPro" id="IPR000843">
    <property type="entry name" value="HTH_LacI"/>
</dbReference>
<feature type="domain" description="HTH lacI-type" evidence="4">
    <location>
        <begin position="10"/>
        <end position="64"/>
    </location>
</feature>
<dbReference type="EMBL" id="PDJK01000002">
    <property type="protein sequence ID" value="PFG47652.1"/>
    <property type="molecule type" value="Genomic_DNA"/>
</dbReference>
<dbReference type="GO" id="GO:0000976">
    <property type="term" value="F:transcription cis-regulatory region binding"/>
    <property type="evidence" value="ECO:0007669"/>
    <property type="project" value="TreeGrafter"/>
</dbReference>
<evidence type="ECO:0000313" key="5">
    <source>
        <dbReference type="EMBL" id="PFG47652.1"/>
    </source>
</evidence>
<keyword evidence="6" id="KW-1185">Reference proteome</keyword>
<dbReference type="SUPFAM" id="SSF47413">
    <property type="entry name" value="lambda repressor-like DNA-binding domains"/>
    <property type="match status" value="1"/>
</dbReference>
<dbReference type="CDD" id="cd06267">
    <property type="entry name" value="PBP1_LacI_sugar_binding-like"/>
    <property type="match status" value="1"/>
</dbReference>
<gene>
    <name evidence="5" type="ORF">ATK36_2699</name>
</gene>
<dbReference type="InterPro" id="IPR010982">
    <property type="entry name" value="Lambda_DNA-bd_dom_sf"/>
</dbReference>
<dbReference type="SUPFAM" id="SSF53822">
    <property type="entry name" value="Periplasmic binding protein-like I"/>
    <property type="match status" value="1"/>
</dbReference>
<dbReference type="Gene3D" id="3.40.50.2300">
    <property type="match status" value="2"/>
</dbReference>
<keyword evidence="1" id="KW-0805">Transcription regulation</keyword>
<keyword evidence="2" id="KW-0238">DNA-binding</keyword>
<evidence type="ECO:0000256" key="2">
    <source>
        <dbReference type="ARBA" id="ARBA00023125"/>
    </source>
</evidence>
<evidence type="ECO:0000259" key="4">
    <source>
        <dbReference type="PROSITE" id="PS50932"/>
    </source>
</evidence>
<dbReference type="CDD" id="cd01392">
    <property type="entry name" value="HTH_LacI"/>
    <property type="match status" value="1"/>
</dbReference>
<dbReference type="InterPro" id="IPR046335">
    <property type="entry name" value="LacI/GalR-like_sensor"/>
</dbReference>
<protein>
    <submittedName>
        <fullName evidence="5">LacI family transcriptional regulator</fullName>
    </submittedName>
</protein>
<dbReference type="InterPro" id="IPR028082">
    <property type="entry name" value="Peripla_BP_I"/>
</dbReference>
<dbReference type="PANTHER" id="PTHR30146:SF153">
    <property type="entry name" value="LACTOSE OPERON REPRESSOR"/>
    <property type="match status" value="1"/>
</dbReference>
<proteinExistence type="predicted"/>
<keyword evidence="3" id="KW-0804">Transcription</keyword>
<organism evidence="5 6">
    <name type="scientific">Amycolatopsis sulphurea</name>
    <dbReference type="NCBI Taxonomy" id="76022"/>
    <lineage>
        <taxon>Bacteria</taxon>
        <taxon>Bacillati</taxon>
        <taxon>Actinomycetota</taxon>
        <taxon>Actinomycetes</taxon>
        <taxon>Pseudonocardiales</taxon>
        <taxon>Pseudonocardiaceae</taxon>
        <taxon>Amycolatopsis</taxon>
    </lineage>
</organism>
<comment type="caution">
    <text evidence="5">The sequence shown here is derived from an EMBL/GenBank/DDBJ whole genome shotgun (WGS) entry which is preliminary data.</text>
</comment>
<dbReference type="SMART" id="SM00354">
    <property type="entry name" value="HTH_LACI"/>
    <property type="match status" value="1"/>
</dbReference>
<evidence type="ECO:0000313" key="6">
    <source>
        <dbReference type="Proteomes" id="UP000243542"/>
    </source>
</evidence>
<evidence type="ECO:0000256" key="1">
    <source>
        <dbReference type="ARBA" id="ARBA00023015"/>
    </source>
</evidence>
<reference evidence="5 6" key="1">
    <citation type="submission" date="2017-10" db="EMBL/GenBank/DDBJ databases">
        <title>Sequencing the genomes of 1000 actinobacteria strains.</title>
        <authorList>
            <person name="Klenk H.-P."/>
        </authorList>
    </citation>
    <scope>NUCLEOTIDE SEQUENCE [LARGE SCALE GENOMIC DNA]</scope>
    <source>
        <strain evidence="5 6">DSM 46092</strain>
    </source>
</reference>
<dbReference type="Pfam" id="PF00356">
    <property type="entry name" value="LacI"/>
    <property type="match status" value="1"/>
</dbReference>
<dbReference type="AlphaFoldDB" id="A0A2A9FAS4"/>
<dbReference type="Pfam" id="PF13377">
    <property type="entry name" value="Peripla_BP_3"/>
    <property type="match status" value="1"/>
</dbReference>
<dbReference type="GO" id="GO:0003700">
    <property type="term" value="F:DNA-binding transcription factor activity"/>
    <property type="evidence" value="ECO:0007669"/>
    <property type="project" value="TreeGrafter"/>
</dbReference>
<dbReference type="PROSITE" id="PS50932">
    <property type="entry name" value="HTH_LACI_2"/>
    <property type="match status" value="1"/>
</dbReference>
<sequence length="339" mass="36902">MGSPRRRGRVTIRDVAERANVSVSTVSHTFSGKRPISEETRRRVLETAEELRYSPNPSAQSLKLGRSGLVGLVLRPRDAIAGSISGTETIVRLIGAIAVHVVERNCALVLVPSFGDASLRQVPVDGYIVAGPYGSDPVVDELLERNLPTVMIEEDPDRPDLPWVAALDHADGMTRILDGLEARGARNILAIVGKENNAWTRYSREVFLDWSKRRGRSPLVEELYEGEGVQGARLLVEPYLARPDRPDAVVTSAGRFAAGVADIAQKLGLRIPQDLMIASLLDSGYTRSHEPAITSLQAPIEELGGRAVALLFDELDGRQPAPDQEPLKGVIEWRASTGD</sequence>
<name>A0A2A9FAS4_9PSEU</name>
<dbReference type="PANTHER" id="PTHR30146">
    <property type="entry name" value="LACI-RELATED TRANSCRIPTIONAL REPRESSOR"/>
    <property type="match status" value="1"/>
</dbReference>
<dbReference type="Gene3D" id="1.10.260.40">
    <property type="entry name" value="lambda repressor-like DNA-binding domains"/>
    <property type="match status" value="1"/>
</dbReference>
<evidence type="ECO:0000256" key="3">
    <source>
        <dbReference type="ARBA" id="ARBA00023163"/>
    </source>
</evidence>
<accession>A0A2A9FAS4</accession>
<dbReference type="Proteomes" id="UP000243542">
    <property type="component" value="Unassembled WGS sequence"/>
</dbReference>